<comment type="caution">
    <text evidence="3">The sequence shown here is derived from an EMBL/GenBank/DDBJ whole genome shotgun (WGS) entry which is preliminary data.</text>
</comment>
<evidence type="ECO:0000256" key="1">
    <source>
        <dbReference type="SAM" id="MobiDB-lite"/>
    </source>
</evidence>
<keyword evidence="2" id="KW-1133">Transmembrane helix</keyword>
<dbReference type="STRING" id="762211.BSTEL_1767"/>
<dbReference type="AlphaFoldDB" id="A0A087DMV8"/>
<gene>
    <name evidence="3" type="ORF">BSTEL_1767</name>
</gene>
<evidence type="ECO:0000313" key="4">
    <source>
        <dbReference type="Proteomes" id="UP000029004"/>
    </source>
</evidence>
<keyword evidence="2" id="KW-0472">Membrane</keyword>
<accession>A0A087DMV8</accession>
<dbReference type="eggNOG" id="ENOG50333SX">
    <property type="taxonomic scope" value="Bacteria"/>
</dbReference>
<reference evidence="3 4" key="1">
    <citation type="submission" date="2014-03" db="EMBL/GenBank/DDBJ databases">
        <title>Genomics of Bifidobacteria.</title>
        <authorList>
            <person name="Ventura M."/>
            <person name="Milani C."/>
            <person name="Lugli G.A."/>
        </authorList>
    </citation>
    <scope>NUCLEOTIDE SEQUENCE [LARGE SCALE GENOMIC DNA]</scope>
    <source>
        <strain evidence="3 4">DSM 23968</strain>
    </source>
</reference>
<dbReference type="EMBL" id="JGZP01000014">
    <property type="protein sequence ID" value="KFI96858.1"/>
    <property type="molecule type" value="Genomic_DNA"/>
</dbReference>
<organism evidence="3 4">
    <name type="scientific">Bifidobacterium stellenboschense</name>
    <dbReference type="NCBI Taxonomy" id="762211"/>
    <lineage>
        <taxon>Bacteria</taxon>
        <taxon>Bacillati</taxon>
        <taxon>Actinomycetota</taxon>
        <taxon>Actinomycetes</taxon>
        <taxon>Bifidobacteriales</taxon>
        <taxon>Bifidobacteriaceae</taxon>
        <taxon>Bifidobacterium</taxon>
    </lineage>
</organism>
<name>A0A087DMV8_9BIFI</name>
<keyword evidence="2" id="KW-0812">Transmembrane</keyword>
<evidence type="ECO:0000313" key="3">
    <source>
        <dbReference type="EMBL" id="KFI96858.1"/>
    </source>
</evidence>
<dbReference type="Proteomes" id="UP000029004">
    <property type="component" value="Unassembled WGS sequence"/>
</dbReference>
<keyword evidence="4" id="KW-1185">Reference proteome</keyword>
<feature type="transmembrane region" description="Helical" evidence="2">
    <location>
        <begin position="48"/>
        <end position="68"/>
    </location>
</feature>
<proteinExistence type="predicted"/>
<evidence type="ECO:0000256" key="2">
    <source>
        <dbReference type="SAM" id="Phobius"/>
    </source>
</evidence>
<feature type="region of interest" description="Disordered" evidence="1">
    <location>
        <begin position="1"/>
        <end position="32"/>
    </location>
</feature>
<protein>
    <submittedName>
        <fullName evidence="3">Uncharacterized protein</fullName>
    </submittedName>
</protein>
<sequence length="429" mass="46815">MASEREVDATGSLTSAATPVAAEPDAPVNQENHSAKVRTIWEKHKVQIIIAAIVVAALVLISVIVSVVSRSLRSEERLSVIQEVVAACNRNNKIKVLSDGDYSDNPALQMVWSSIPDREILECIAANTGMSEKTIDTIGYSSSSKDNSSAQWNDWKAVWTLDDDTMYATITVQYLGDDGSSFKKKATIAEFTNNEDQETGTTKEESEPQPFTISLVCYVTSGDMDLSTHTERIDGVTSQNYRDTVWKSGKSVSCNTDDKDSEAAGEKSTTDYEALKAAYGDRADNTEYGMGVLYSECASTSFIQMGMQTMSEGQAKELLGALVLCPDHPRAEEIRQKAGADTARLTEIQSKRQQGLIKDDGTYKVPSEMSTGTWKTMSEKVTNCYWEMQDANGQIYDNNFVSSGIAQTITIPNGVAGFSSQGCGAWEKQ</sequence>